<reference evidence="3" key="1">
    <citation type="submission" date="2023-06" db="EMBL/GenBank/DDBJ databases">
        <title>Genomic analysis of the entomopathogenic nematode Steinernema hermaphroditum.</title>
        <authorList>
            <person name="Schwarz E.M."/>
            <person name="Heppert J.K."/>
            <person name="Baniya A."/>
            <person name="Schwartz H.T."/>
            <person name="Tan C.-H."/>
            <person name="Antoshechkin I."/>
            <person name="Sternberg P.W."/>
            <person name="Goodrich-Blair H."/>
            <person name="Dillman A.R."/>
        </authorList>
    </citation>
    <scope>NUCLEOTIDE SEQUENCE</scope>
    <source>
        <strain evidence="3">PS9179</strain>
        <tissue evidence="3">Whole animal</tissue>
    </source>
</reference>
<protein>
    <submittedName>
        <fullName evidence="3">Uncharacterized protein</fullName>
    </submittedName>
</protein>
<feature type="transmembrane region" description="Helical" evidence="2">
    <location>
        <begin position="7"/>
        <end position="29"/>
    </location>
</feature>
<comment type="caution">
    <text evidence="3">The sequence shown here is derived from an EMBL/GenBank/DDBJ whole genome shotgun (WGS) entry which is preliminary data.</text>
</comment>
<evidence type="ECO:0000256" key="1">
    <source>
        <dbReference type="SAM" id="MobiDB-lite"/>
    </source>
</evidence>
<evidence type="ECO:0000313" key="3">
    <source>
        <dbReference type="EMBL" id="KAK0418146.1"/>
    </source>
</evidence>
<feature type="compositionally biased region" description="Polar residues" evidence="1">
    <location>
        <begin position="55"/>
        <end position="69"/>
    </location>
</feature>
<keyword evidence="2" id="KW-0472">Membrane</keyword>
<feature type="transmembrane region" description="Helical" evidence="2">
    <location>
        <begin position="236"/>
        <end position="255"/>
    </location>
</feature>
<evidence type="ECO:0000313" key="4">
    <source>
        <dbReference type="Proteomes" id="UP001175271"/>
    </source>
</evidence>
<gene>
    <name evidence="3" type="ORF">QR680_013399</name>
</gene>
<dbReference type="Proteomes" id="UP001175271">
    <property type="component" value="Unassembled WGS sequence"/>
</dbReference>
<dbReference type="AlphaFoldDB" id="A0AA39I5D7"/>
<feature type="compositionally biased region" description="Basic residues" evidence="1">
    <location>
        <begin position="78"/>
        <end position="87"/>
    </location>
</feature>
<keyword evidence="4" id="KW-1185">Reference proteome</keyword>
<sequence>MSPRERWLSFFAVLFLFLVVPFASVYLVVELPESRICYVAQPQPQRITYKRSKQPEATTRPQQKSTSRPPTALDRVSRRLPTKKQPRNVHCVPSHIAKEKESMAPAGHRAEAYLRELACRRRNSLIEYIVTRRRMESFLCEHWIVHQLRHLEEQARKTVFGGLWRKLKKLYTPWRSPHCPDFDQSSLALINRKIDVFRLCEPERSLLDCESITVSRTKRGTDLEVFKCTETIVAELLVVAMTSLAGLAFLCLICLKKRNGSRRVRYVMIPVVEGVKKTRDGEPPTYDSVVKDSYYAKDPRFNF</sequence>
<keyword evidence="2" id="KW-0812">Transmembrane</keyword>
<proteinExistence type="predicted"/>
<feature type="region of interest" description="Disordered" evidence="1">
    <location>
        <begin position="49"/>
        <end position="88"/>
    </location>
</feature>
<organism evidence="3 4">
    <name type="scientific">Steinernema hermaphroditum</name>
    <dbReference type="NCBI Taxonomy" id="289476"/>
    <lineage>
        <taxon>Eukaryota</taxon>
        <taxon>Metazoa</taxon>
        <taxon>Ecdysozoa</taxon>
        <taxon>Nematoda</taxon>
        <taxon>Chromadorea</taxon>
        <taxon>Rhabditida</taxon>
        <taxon>Tylenchina</taxon>
        <taxon>Panagrolaimomorpha</taxon>
        <taxon>Strongyloidoidea</taxon>
        <taxon>Steinernematidae</taxon>
        <taxon>Steinernema</taxon>
    </lineage>
</organism>
<accession>A0AA39I5D7</accession>
<name>A0AA39I5D7_9BILA</name>
<keyword evidence="2" id="KW-1133">Transmembrane helix</keyword>
<dbReference type="EMBL" id="JAUCMV010000002">
    <property type="protein sequence ID" value="KAK0418146.1"/>
    <property type="molecule type" value="Genomic_DNA"/>
</dbReference>
<evidence type="ECO:0000256" key="2">
    <source>
        <dbReference type="SAM" id="Phobius"/>
    </source>
</evidence>